<evidence type="ECO:0008006" key="4">
    <source>
        <dbReference type="Google" id="ProtNLM"/>
    </source>
</evidence>
<dbReference type="Proteomes" id="UP001597459">
    <property type="component" value="Unassembled WGS sequence"/>
</dbReference>
<comment type="caution">
    <text evidence="2">The sequence shown here is derived from an EMBL/GenBank/DDBJ whole genome shotgun (WGS) entry which is preliminary data.</text>
</comment>
<dbReference type="RefSeq" id="WP_378256364.1">
    <property type="nucleotide sequence ID" value="NZ_JBHSJV010000001.1"/>
</dbReference>
<accession>A0ABW5N3S5</accession>
<name>A0ABW5N3S5_9FLAO</name>
<feature type="chain" id="PRO_5047148551" description="DUF4625 domain-containing protein" evidence="1">
    <location>
        <begin position="24"/>
        <end position="278"/>
    </location>
</feature>
<dbReference type="EMBL" id="JBHULX010000002">
    <property type="protein sequence ID" value="MFD2589746.1"/>
    <property type="molecule type" value="Genomic_DNA"/>
</dbReference>
<keyword evidence="3" id="KW-1185">Reference proteome</keyword>
<proteinExistence type="predicted"/>
<sequence>MKRSIKFLSVLILSIVFCTSCSNDDDGGNTFDENQNAERFSGIEIGNAAYKVPRSNVDVHMEFDYEGAKKVDKIYLDITPVSTPNMQEGEVAWEVKDHLIPLSSDYQGKLNPHIHYHVYFDPDNKYEPKIKVAQGTYKLKITVIEEDKSKSVITKEFEIVQKFFGTKVAEQSILAAGSVSLPTEFTYDSGANTVDEIAYELWFEEWREGQNVAPGKWDKINVVLPADLYKGKVSPKVVYELPMNVEFPENGYWLNIYVKESSEKERVKLSVPFKIEAK</sequence>
<gene>
    <name evidence="2" type="ORF">ACFSTE_02820</name>
</gene>
<keyword evidence="1" id="KW-0732">Signal</keyword>
<feature type="signal peptide" evidence="1">
    <location>
        <begin position="1"/>
        <end position="23"/>
    </location>
</feature>
<evidence type="ECO:0000256" key="1">
    <source>
        <dbReference type="SAM" id="SignalP"/>
    </source>
</evidence>
<evidence type="ECO:0000313" key="2">
    <source>
        <dbReference type="EMBL" id="MFD2589746.1"/>
    </source>
</evidence>
<organism evidence="2 3">
    <name type="scientific">Aquimarina hainanensis</name>
    <dbReference type="NCBI Taxonomy" id="1578017"/>
    <lineage>
        <taxon>Bacteria</taxon>
        <taxon>Pseudomonadati</taxon>
        <taxon>Bacteroidota</taxon>
        <taxon>Flavobacteriia</taxon>
        <taxon>Flavobacteriales</taxon>
        <taxon>Flavobacteriaceae</taxon>
        <taxon>Aquimarina</taxon>
    </lineage>
</organism>
<reference evidence="3" key="1">
    <citation type="journal article" date="2019" name="Int. J. Syst. Evol. Microbiol.">
        <title>The Global Catalogue of Microorganisms (GCM) 10K type strain sequencing project: providing services to taxonomists for standard genome sequencing and annotation.</title>
        <authorList>
            <consortium name="The Broad Institute Genomics Platform"/>
            <consortium name="The Broad Institute Genome Sequencing Center for Infectious Disease"/>
            <person name="Wu L."/>
            <person name="Ma J."/>
        </authorList>
    </citation>
    <scope>NUCLEOTIDE SEQUENCE [LARGE SCALE GENOMIC DNA]</scope>
    <source>
        <strain evidence="3">KCTC 42423</strain>
    </source>
</reference>
<evidence type="ECO:0000313" key="3">
    <source>
        <dbReference type="Proteomes" id="UP001597459"/>
    </source>
</evidence>
<protein>
    <recommendedName>
        <fullName evidence="4">DUF4625 domain-containing protein</fullName>
    </recommendedName>
</protein>